<reference evidence="2 3" key="1">
    <citation type="submission" date="2016-07" db="EMBL/GenBank/DDBJ databases">
        <title>Pervasive Adenine N6-methylation of Active Genes in Fungi.</title>
        <authorList>
            <consortium name="DOE Joint Genome Institute"/>
            <person name="Mondo S.J."/>
            <person name="Dannebaum R.O."/>
            <person name="Kuo R.C."/>
            <person name="Labutti K."/>
            <person name="Haridas S."/>
            <person name="Kuo A."/>
            <person name="Salamov A."/>
            <person name="Ahrendt S.R."/>
            <person name="Lipzen A."/>
            <person name="Sullivan W."/>
            <person name="Andreopoulos W.B."/>
            <person name="Clum A."/>
            <person name="Lindquist E."/>
            <person name="Daum C."/>
            <person name="Ramamoorthy G.K."/>
            <person name="Gryganskyi A."/>
            <person name="Culley D."/>
            <person name="Magnuson J.K."/>
            <person name="James T.Y."/>
            <person name="O'Malley M.A."/>
            <person name="Stajich J.E."/>
            <person name="Spatafora J.W."/>
            <person name="Visel A."/>
            <person name="Grigoriev I.V."/>
        </authorList>
    </citation>
    <scope>NUCLEOTIDE SEQUENCE [LARGE SCALE GENOMIC DNA]</scope>
    <source>
        <strain evidence="2 3">NRRL 1336</strain>
    </source>
</reference>
<name>A0A1X2IPH1_9FUNG</name>
<sequence>MKTVLYYSMTLWVSFCLINFIIQALPTIPHVWLDDQGQPFAVAVDGADHIKLHNHALENHWLNVDGISNIVDDDDDDMYTTSISNLVPHQISLREKIMNYITPCWISHY</sequence>
<evidence type="ECO:0000256" key="1">
    <source>
        <dbReference type="SAM" id="Phobius"/>
    </source>
</evidence>
<evidence type="ECO:0000313" key="2">
    <source>
        <dbReference type="EMBL" id="ORZ19926.1"/>
    </source>
</evidence>
<dbReference type="AlphaFoldDB" id="A0A1X2IPH1"/>
<evidence type="ECO:0000313" key="3">
    <source>
        <dbReference type="Proteomes" id="UP000193560"/>
    </source>
</evidence>
<keyword evidence="1" id="KW-1133">Transmembrane helix</keyword>
<protein>
    <submittedName>
        <fullName evidence="2">Uncharacterized protein</fullName>
    </submittedName>
</protein>
<keyword evidence="3" id="KW-1185">Reference proteome</keyword>
<accession>A0A1X2IPH1</accession>
<dbReference type="Proteomes" id="UP000193560">
    <property type="component" value="Unassembled WGS sequence"/>
</dbReference>
<organism evidence="2 3">
    <name type="scientific">Absidia repens</name>
    <dbReference type="NCBI Taxonomy" id="90262"/>
    <lineage>
        <taxon>Eukaryota</taxon>
        <taxon>Fungi</taxon>
        <taxon>Fungi incertae sedis</taxon>
        <taxon>Mucoromycota</taxon>
        <taxon>Mucoromycotina</taxon>
        <taxon>Mucoromycetes</taxon>
        <taxon>Mucorales</taxon>
        <taxon>Cunninghamellaceae</taxon>
        <taxon>Absidia</taxon>
    </lineage>
</organism>
<keyword evidence="1" id="KW-0472">Membrane</keyword>
<feature type="transmembrane region" description="Helical" evidence="1">
    <location>
        <begin position="6"/>
        <end position="25"/>
    </location>
</feature>
<comment type="caution">
    <text evidence="2">The sequence shown here is derived from an EMBL/GenBank/DDBJ whole genome shotgun (WGS) entry which is preliminary data.</text>
</comment>
<gene>
    <name evidence="2" type="ORF">BCR42DRAFT_410813</name>
</gene>
<proteinExistence type="predicted"/>
<feature type="non-terminal residue" evidence="2">
    <location>
        <position position="109"/>
    </location>
</feature>
<keyword evidence="1" id="KW-0812">Transmembrane</keyword>
<dbReference type="EMBL" id="MCGE01000007">
    <property type="protein sequence ID" value="ORZ19926.1"/>
    <property type="molecule type" value="Genomic_DNA"/>
</dbReference>